<evidence type="ECO:0000259" key="2">
    <source>
        <dbReference type="SMART" id="SM00857"/>
    </source>
</evidence>
<evidence type="ECO:0000256" key="1">
    <source>
        <dbReference type="SAM" id="MobiDB-lite"/>
    </source>
</evidence>
<reference evidence="3 4" key="1">
    <citation type="submission" date="2015-10" db="EMBL/GenBank/DDBJ databases">
        <title>Draft genome sequence of Streptomyces sp. RV15, isolated from a marine sponge.</title>
        <authorList>
            <person name="Ruckert C."/>
            <person name="Abdelmohsen U.R."/>
            <person name="Winkler A."/>
            <person name="Hentschel U."/>
            <person name="Kalinowski J."/>
            <person name="Kampfer P."/>
            <person name="Glaeser S."/>
        </authorList>
    </citation>
    <scope>NUCLEOTIDE SEQUENCE [LARGE SCALE GENOMIC DNA]</scope>
    <source>
        <strain evidence="3 4">RV15</strain>
    </source>
</reference>
<gene>
    <name evidence="3" type="ORF">AQJ91_13455</name>
</gene>
<organism evidence="3 4">
    <name type="scientific">Streptomyces dysideae</name>
    <dbReference type="NCBI Taxonomy" id="909626"/>
    <lineage>
        <taxon>Bacteria</taxon>
        <taxon>Bacillati</taxon>
        <taxon>Actinomycetota</taxon>
        <taxon>Actinomycetes</taxon>
        <taxon>Kitasatosporales</taxon>
        <taxon>Streptomycetaceae</taxon>
        <taxon>Streptomyces</taxon>
    </lineage>
</organism>
<proteinExistence type="predicted"/>
<dbReference type="Proteomes" id="UP000053260">
    <property type="component" value="Unassembled WGS sequence"/>
</dbReference>
<dbReference type="Gene3D" id="3.90.1750.20">
    <property type="entry name" value="Putative Large Serine Recombinase, Chain B, Domain 2"/>
    <property type="match status" value="1"/>
</dbReference>
<dbReference type="STRING" id="909626.AQJ91_13455"/>
<dbReference type="PANTHER" id="PTHR30461:SF23">
    <property type="entry name" value="DNA RECOMBINASE-RELATED"/>
    <property type="match status" value="1"/>
</dbReference>
<dbReference type="RefSeq" id="WP_067020327.1">
    <property type="nucleotide sequence ID" value="NZ_KQ949081.1"/>
</dbReference>
<dbReference type="GO" id="GO:0000150">
    <property type="term" value="F:DNA strand exchange activity"/>
    <property type="evidence" value="ECO:0007669"/>
    <property type="project" value="InterPro"/>
</dbReference>
<evidence type="ECO:0000313" key="3">
    <source>
        <dbReference type="EMBL" id="KUO20565.1"/>
    </source>
</evidence>
<dbReference type="InterPro" id="IPR036162">
    <property type="entry name" value="Resolvase-like_N_sf"/>
</dbReference>
<dbReference type="SMART" id="SM00857">
    <property type="entry name" value="Resolvase"/>
    <property type="match status" value="1"/>
</dbReference>
<dbReference type="OrthoDB" id="4500247at2"/>
<sequence length="576" mass="63646">MIDTRNPARPSKTFSRSYVAPELQAHLDQGGTFEEWLAGRTPIASMARISADRLSGDAIGVARQHKNNARNAALHNCTVVVCYEDNNLTAAKREVVRPAFLQMIKDLTHGHEEETGIPVKGCIAVERERVYRLPEDFIALQDALSMNGSGIFIEGRALLSPVEGDAPIIAGPGWPGSVESEVGTIRKRTRRSAKDRAEEGGVPGSPRRFGWLGAEKRHGRLNNEQQNAAEWPYLVQMVKMRAEGRSWGSVTRWIATQKDGEGNPIRTVRGGRWSDQGVKAIITNPAWWGGRILNGDLVRDAGTGEPKLGEWEHADPATDGVGYETWKLIMSGVQSTALHRGMKQAPAAKAAGREVFRTGKYKFSGTLRCGRINEAGEICHSRLVGNAASGRNAKYGDYYRCNDPNCKGVGRQVASVDAYLEELVLSYLDEHYADTEPSTTPWRGMEKLAGLRVQHKKIQDSVADGEVDWDDVHDMLTRLNRNIRTLEAEEQEHLAAEAKRNLLRGWRRESWEGKDLAEKKEVISHVLAAVIVLPIPEGGSDKAPFDPTLLKVNWRQPSHGRVVIAAPAPPHPHPQP</sequence>
<keyword evidence="4" id="KW-1185">Reference proteome</keyword>
<dbReference type="InterPro" id="IPR038109">
    <property type="entry name" value="DNA_bind_recomb_sf"/>
</dbReference>
<dbReference type="Gene3D" id="3.40.50.1390">
    <property type="entry name" value="Resolvase, N-terminal catalytic domain"/>
    <property type="match status" value="1"/>
</dbReference>
<feature type="region of interest" description="Disordered" evidence="1">
    <location>
        <begin position="188"/>
        <end position="209"/>
    </location>
</feature>
<comment type="caution">
    <text evidence="3">The sequence shown here is derived from an EMBL/GenBank/DDBJ whole genome shotgun (WGS) entry which is preliminary data.</text>
</comment>
<dbReference type="EMBL" id="LMXB01000032">
    <property type="protein sequence ID" value="KUO20565.1"/>
    <property type="molecule type" value="Genomic_DNA"/>
</dbReference>
<dbReference type="PANTHER" id="PTHR30461">
    <property type="entry name" value="DNA-INVERTASE FROM LAMBDOID PROPHAGE"/>
    <property type="match status" value="1"/>
</dbReference>
<dbReference type="InterPro" id="IPR050639">
    <property type="entry name" value="SSR_resolvase"/>
</dbReference>
<protein>
    <recommendedName>
        <fullName evidence="2">Resolvase/invertase-type recombinase catalytic domain-containing protein</fullName>
    </recommendedName>
</protein>
<accession>A0A101V119</accession>
<dbReference type="AlphaFoldDB" id="A0A101V119"/>
<dbReference type="InterPro" id="IPR006119">
    <property type="entry name" value="Resolv_N"/>
</dbReference>
<name>A0A101V119_9ACTN</name>
<feature type="domain" description="Resolvase/invertase-type recombinase catalytic" evidence="2">
    <location>
        <begin position="43"/>
        <end position="202"/>
    </location>
</feature>
<evidence type="ECO:0000313" key="4">
    <source>
        <dbReference type="Proteomes" id="UP000053260"/>
    </source>
</evidence>
<dbReference type="GO" id="GO:0003677">
    <property type="term" value="F:DNA binding"/>
    <property type="evidence" value="ECO:0007669"/>
    <property type="project" value="InterPro"/>
</dbReference>